<dbReference type="PROSITE" id="PS51257">
    <property type="entry name" value="PROKAR_LIPOPROTEIN"/>
    <property type="match status" value="1"/>
</dbReference>
<reference evidence="2 3" key="1">
    <citation type="submission" date="2020-05" db="EMBL/GenBank/DDBJ databases">
        <authorList>
            <person name="Whitworth D."/>
        </authorList>
    </citation>
    <scope>NUCLEOTIDE SEQUENCE [LARGE SCALE GENOMIC DNA]</scope>
    <source>
        <strain evidence="2 3">CA046A</strain>
    </source>
</reference>
<protein>
    <recommendedName>
        <fullName evidence="1">TonB C-terminal domain-containing protein</fullName>
    </recommendedName>
</protein>
<comment type="caution">
    <text evidence="2">The sequence shown here is derived from an EMBL/GenBank/DDBJ whole genome shotgun (WGS) entry which is preliminary data.</text>
</comment>
<evidence type="ECO:0000313" key="2">
    <source>
        <dbReference type="EMBL" id="NOK10191.1"/>
    </source>
</evidence>
<name>A0A7Y4JS71_9BACT</name>
<organism evidence="2 3">
    <name type="scientific">Corallococcus exercitus</name>
    <dbReference type="NCBI Taxonomy" id="2316736"/>
    <lineage>
        <taxon>Bacteria</taxon>
        <taxon>Pseudomonadati</taxon>
        <taxon>Myxococcota</taxon>
        <taxon>Myxococcia</taxon>
        <taxon>Myxococcales</taxon>
        <taxon>Cystobacterineae</taxon>
        <taxon>Myxococcaceae</taxon>
        <taxon>Corallococcus</taxon>
    </lineage>
</organism>
<dbReference type="InterPro" id="IPR037682">
    <property type="entry name" value="TonB_C"/>
</dbReference>
<gene>
    <name evidence="2" type="ORF">HNS30_14230</name>
</gene>
<evidence type="ECO:0000313" key="3">
    <source>
        <dbReference type="Proteomes" id="UP000528460"/>
    </source>
</evidence>
<dbReference type="GO" id="GO:0055085">
    <property type="term" value="P:transmembrane transport"/>
    <property type="evidence" value="ECO:0007669"/>
    <property type="project" value="InterPro"/>
</dbReference>
<sequence>MKKGLWIAGALWLAGCASTRPVKGEAIFQCVLTHAGRAEDCQLKKREGAVSDAQVTEALHQIQAREYKPVRFNGTPVDVSYTFRFTYRDPLPTDGGVAAAPAPTEP</sequence>
<dbReference type="RefSeq" id="WP_171414456.1">
    <property type="nucleotide sequence ID" value="NZ_JABFJW010000093.1"/>
</dbReference>
<dbReference type="AlphaFoldDB" id="A0A7Y4JS71"/>
<dbReference type="Proteomes" id="UP000528460">
    <property type="component" value="Unassembled WGS sequence"/>
</dbReference>
<accession>A0A7Y4JS71</accession>
<evidence type="ECO:0000259" key="1">
    <source>
        <dbReference type="Pfam" id="PF03544"/>
    </source>
</evidence>
<proteinExistence type="predicted"/>
<feature type="domain" description="TonB C-terminal" evidence="1">
    <location>
        <begin position="22"/>
        <end position="87"/>
    </location>
</feature>
<dbReference type="Gene3D" id="3.30.1150.10">
    <property type="match status" value="1"/>
</dbReference>
<dbReference type="EMBL" id="JABFJW010000093">
    <property type="protein sequence ID" value="NOK10191.1"/>
    <property type="molecule type" value="Genomic_DNA"/>
</dbReference>
<dbReference type="SUPFAM" id="SSF74653">
    <property type="entry name" value="TolA/TonB C-terminal domain"/>
    <property type="match status" value="1"/>
</dbReference>
<dbReference type="Pfam" id="PF03544">
    <property type="entry name" value="TonB_C"/>
    <property type="match status" value="1"/>
</dbReference>